<feature type="transmembrane region" description="Helical" evidence="1">
    <location>
        <begin position="127"/>
        <end position="146"/>
    </location>
</feature>
<dbReference type="RefSeq" id="WP_053429811.1">
    <property type="nucleotide sequence ID" value="NZ_JAUKEE010000006.1"/>
</dbReference>
<dbReference type="PATRIC" id="fig|189381.12.peg.3623"/>
<dbReference type="OrthoDB" id="1683771at2"/>
<keyword evidence="1" id="KW-0472">Membrane</keyword>
<keyword evidence="1" id="KW-1133">Transmembrane helix</keyword>
<dbReference type="EMBL" id="LGUE01000008">
    <property type="protein sequence ID" value="KON83189.1"/>
    <property type="molecule type" value="Genomic_DNA"/>
</dbReference>
<keyword evidence="3" id="KW-1185">Reference proteome</keyword>
<sequence length="157" mass="18890">MTKHPRLLLWLILLVPWLSAPFLGKETVKRYGLASLFICLFIRLEGVLAEKRKWWWFYERLFPKANGETPLIWGQFLIGTIWILKFSYGNFIKYLLTNFVTDLFFIYPFSKFLKKHGIFSYVRLNEYQVYAVFFLKSLLIYGFQLAQETITKRKHID</sequence>
<evidence type="ECO:0000313" key="2">
    <source>
        <dbReference type="EMBL" id="KON83189.1"/>
    </source>
</evidence>
<evidence type="ECO:0008006" key="4">
    <source>
        <dbReference type="Google" id="ProtNLM"/>
    </source>
</evidence>
<keyword evidence="1" id="KW-0812">Transmembrane</keyword>
<name>A0A0M0G049_9BACI</name>
<evidence type="ECO:0000256" key="1">
    <source>
        <dbReference type="SAM" id="Phobius"/>
    </source>
</evidence>
<feature type="transmembrane region" description="Helical" evidence="1">
    <location>
        <begin position="70"/>
        <end position="88"/>
    </location>
</feature>
<proteinExistence type="predicted"/>
<comment type="caution">
    <text evidence="2">The sequence shown here is derived from an EMBL/GenBank/DDBJ whole genome shotgun (WGS) entry which is preliminary data.</text>
</comment>
<accession>A0A0M0G049</accession>
<organism evidence="2 3">
    <name type="scientific">Rossellomorea marisflavi</name>
    <dbReference type="NCBI Taxonomy" id="189381"/>
    <lineage>
        <taxon>Bacteria</taxon>
        <taxon>Bacillati</taxon>
        <taxon>Bacillota</taxon>
        <taxon>Bacilli</taxon>
        <taxon>Bacillales</taxon>
        <taxon>Bacillaceae</taxon>
        <taxon>Rossellomorea</taxon>
    </lineage>
</organism>
<reference evidence="3" key="1">
    <citation type="submission" date="2015-07" db="EMBL/GenBank/DDBJ databases">
        <title>Fjat-14235 jcm11544.</title>
        <authorList>
            <person name="Liu B."/>
            <person name="Wang J."/>
            <person name="Zhu Y."/>
            <person name="Liu G."/>
            <person name="Chen Q."/>
            <person name="Chen Z."/>
            <person name="Lan J."/>
            <person name="Che J."/>
            <person name="Ge C."/>
            <person name="Shi H."/>
            <person name="Pan Z."/>
            <person name="Liu X."/>
        </authorList>
    </citation>
    <scope>NUCLEOTIDE SEQUENCE [LARGE SCALE GENOMIC DNA]</scope>
    <source>
        <strain evidence="3">JCM 11544</strain>
    </source>
</reference>
<dbReference type="AlphaFoldDB" id="A0A0M0G049"/>
<evidence type="ECO:0000313" key="3">
    <source>
        <dbReference type="Proteomes" id="UP000037405"/>
    </source>
</evidence>
<protein>
    <recommendedName>
        <fullName evidence="4">Lycopene cyclase domain-containing protein</fullName>
    </recommendedName>
</protein>
<gene>
    <name evidence="2" type="ORF">AF331_20420</name>
</gene>
<dbReference type="Proteomes" id="UP000037405">
    <property type="component" value="Unassembled WGS sequence"/>
</dbReference>